<dbReference type="InterPro" id="IPR056173">
    <property type="entry name" value="Sec20_C"/>
</dbReference>
<evidence type="ECO:0000313" key="13">
    <source>
        <dbReference type="Proteomes" id="UP000282087"/>
    </source>
</evidence>
<dbReference type="VEuPathDB" id="FungiDB:DD237_003894"/>
<evidence type="ECO:0000313" key="12">
    <source>
        <dbReference type="EMBL" id="RMX66761.1"/>
    </source>
</evidence>
<reference evidence="12 13" key="1">
    <citation type="submission" date="2018-06" db="EMBL/GenBank/DDBJ databases">
        <title>Comparative genomics of downy mildews reveals potential adaptations to biotrophy.</title>
        <authorList>
            <person name="Fletcher K."/>
            <person name="Klosterman S.J."/>
            <person name="Derevnina L."/>
            <person name="Martin F."/>
            <person name="Koike S."/>
            <person name="Reyes Chin-Wo S."/>
            <person name="Mou B."/>
            <person name="Michelmore R."/>
        </authorList>
    </citation>
    <scope>NUCLEOTIDE SEQUENCE [LARGE SCALE GENOMIC DNA]</scope>
    <source>
        <strain evidence="12 13">R14</strain>
    </source>
</reference>
<comment type="caution">
    <text evidence="12">The sequence shown here is derived from an EMBL/GenBank/DDBJ whole genome shotgun (WGS) entry which is preliminary data.</text>
</comment>
<evidence type="ECO:0000256" key="5">
    <source>
        <dbReference type="ARBA" id="ARBA00022892"/>
    </source>
</evidence>
<evidence type="ECO:0000256" key="3">
    <source>
        <dbReference type="ARBA" id="ARBA00022692"/>
    </source>
</evidence>
<feature type="transmembrane region" description="Helical" evidence="10">
    <location>
        <begin position="248"/>
        <end position="266"/>
    </location>
</feature>
<dbReference type="GO" id="GO:0005484">
    <property type="term" value="F:SNAP receptor activity"/>
    <property type="evidence" value="ECO:0007669"/>
    <property type="project" value="InterPro"/>
</dbReference>
<evidence type="ECO:0000256" key="7">
    <source>
        <dbReference type="ARBA" id="ARBA00023054"/>
    </source>
</evidence>
<protein>
    <recommendedName>
        <fullName evidence="11">Sec20 C-terminal domain-containing protein</fullName>
    </recommendedName>
</protein>
<evidence type="ECO:0000256" key="2">
    <source>
        <dbReference type="ARBA" id="ARBA00022448"/>
    </source>
</evidence>
<evidence type="ECO:0000256" key="9">
    <source>
        <dbReference type="ARBA" id="ARBA00037934"/>
    </source>
</evidence>
<keyword evidence="6 10" id="KW-1133">Transmembrane helix</keyword>
<keyword evidence="5" id="KW-0931">ER-Golgi transport</keyword>
<keyword evidence="2" id="KW-0813">Transport</keyword>
<evidence type="ECO:0000256" key="10">
    <source>
        <dbReference type="SAM" id="Phobius"/>
    </source>
</evidence>
<dbReference type="GO" id="GO:0031201">
    <property type="term" value="C:SNARE complex"/>
    <property type="evidence" value="ECO:0007669"/>
    <property type="project" value="TreeGrafter"/>
</dbReference>
<evidence type="ECO:0000256" key="1">
    <source>
        <dbReference type="ARBA" id="ARBA00004163"/>
    </source>
</evidence>
<dbReference type="InterPro" id="IPR005606">
    <property type="entry name" value="Sec20"/>
</dbReference>
<dbReference type="GO" id="GO:0006890">
    <property type="term" value="P:retrograde vesicle-mediated transport, Golgi to endoplasmic reticulum"/>
    <property type="evidence" value="ECO:0007669"/>
    <property type="project" value="InterPro"/>
</dbReference>
<gene>
    <name evidence="12" type="ORF">DD238_004810</name>
</gene>
<evidence type="ECO:0000259" key="11">
    <source>
        <dbReference type="Pfam" id="PF03908"/>
    </source>
</evidence>
<comment type="similarity">
    <text evidence="9">Belongs to the SEC20 family.</text>
</comment>
<sequence length="274" mass="31970">MKGYMTSDLMPPNGHFLDPFFNYVLCRDYSMEALELVDHKLSSVWRFVSTNLSIRIPDPQEEDEQEQQQQQKYLTYSTDEEQALEEKVNDGIATYQRVLLDTQDWIQELLDPKEADEAAEKLEMYRKQLQNHSIQCRKMLVAYRQRAKIERLEQERKKLLCPRFQDKTATNSNTNASGSVVDVTAALKRTRQIMSQEIERVSSVTKVLDDGRRSLKTCHDEYGSVNAEIIQVRKRLKRLEWQARQDKLWIGAGIVVLSATVLFIVYERSGFLLI</sequence>
<keyword evidence="13" id="KW-1185">Reference proteome</keyword>
<accession>A0A3M6VL15</accession>
<evidence type="ECO:0000256" key="4">
    <source>
        <dbReference type="ARBA" id="ARBA00022824"/>
    </source>
</evidence>
<dbReference type="GO" id="GO:0005789">
    <property type="term" value="C:endoplasmic reticulum membrane"/>
    <property type="evidence" value="ECO:0007669"/>
    <property type="project" value="UniProtKB-SubCell"/>
</dbReference>
<evidence type="ECO:0000256" key="8">
    <source>
        <dbReference type="ARBA" id="ARBA00023136"/>
    </source>
</evidence>
<dbReference type="Proteomes" id="UP000282087">
    <property type="component" value="Unassembled WGS sequence"/>
</dbReference>
<keyword evidence="4" id="KW-0256">Endoplasmic reticulum</keyword>
<dbReference type="PANTHER" id="PTHR12825:SF0">
    <property type="entry name" value="VESICLE TRANSPORT PROTEIN SEC20"/>
    <property type="match status" value="1"/>
</dbReference>
<keyword evidence="7" id="KW-0175">Coiled coil</keyword>
<organism evidence="12 13">
    <name type="scientific">Peronospora effusa</name>
    <dbReference type="NCBI Taxonomy" id="542832"/>
    <lineage>
        <taxon>Eukaryota</taxon>
        <taxon>Sar</taxon>
        <taxon>Stramenopiles</taxon>
        <taxon>Oomycota</taxon>
        <taxon>Peronosporomycetes</taxon>
        <taxon>Peronosporales</taxon>
        <taxon>Peronosporaceae</taxon>
        <taxon>Peronospora</taxon>
    </lineage>
</organism>
<name>A0A3M6VL15_9STRA</name>
<keyword evidence="3 10" id="KW-0812">Transmembrane</keyword>
<feature type="domain" description="Sec20 C-terminal" evidence="11">
    <location>
        <begin position="182"/>
        <end position="268"/>
    </location>
</feature>
<dbReference type="AlphaFoldDB" id="A0A3M6VL15"/>
<dbReference type="EMBL" id="QLLG01000189">
    <property type="protein sequence ID" value="RMX66761.1"/>
    <property type="molecule type" value="Genomic_DNA"/>
</dbReference>
<proteinExistence type="inferred from homology"/>
<comment type="subcellular location">
    <subcellularLocation>
        <location evidence="1">Endoplasmic reticulum membrane</location>
        <topology evidence="1">Single-pass type IV membrane protein</topology>
    </subcellularLocation>
</comment>
<evidence type="ECO:0000256" key="6">
    <source>
        <dbReference type="ARBA" id="ARBA00022989"/>
    </source>
</evidence>
<dbReference type="PANTHER" id="PTHR12825">
    <property type="entry name" value="BNIP1-RELATED"/>
    <property type="match status" value="1"/>
</dbReference>
<keyword evidence="8 10" id="KW-0472">Membrane</keyword>
<dbReference type="Pfam" id="PF03908">
    <property type="entry name" value="Sec20"/>
    <property type="match status" value="1"/>
</dbReference>